<accession>A0A0R1RMK9</accession>
<sequence length="284" mass="32005">MKNYRPTKRQLILTIAFIIVAIGLVFTLTRQKTVVVSVENVNVRSGPGLKYQSLEKVNKKTRFNVLEEKNNWYKVRINDHKFGWVASWLVNRADNLKKASNLSEATIVIDAGHGGSDSGAEYKNSTKEKYMEKTYTLQMAKAVATQLRAQGAHVIMIRDTDKYVSLKKIAATSDKVSADAFISFHFDSSPKRNTASGLTTYYYYSGASKQLAKALNSQFDGLSLTNRGVQLGDFYVIRYNSRPAVLCEMGYINETKDFKKIKSKAYQVKVATKVVKGLKIYFNN</sequence>
<gene>
    <name evidence="4" type="ORF">FC70_GL001589</name>
</gene>
<dbReference type="PANTHER" id="PTHR30404">
    <property type="entry name" value="N-ACETYLMURAMOYL-L-ALANINE AMIDASE"/>
    <property type="match status" value="1"/>
</dbReference>
<dbReference type="Gene3D" id="2.30.30.40">
    <property type="entry name" value="SH3 Domains"/>
    <property type="match status" value="1"/>
</dbReference>
<dbReference type="RefSeq" id="WP_057890503.1">
    <property type="nucleotide sequence ID" value="NZ_AZFE01000032.1"/>
</dbReference>
<dbReference type="KEGG" id="lol:LACOL_0990"/>
<protein>
    <submittedName>
        <fullName evidence="4">N-acetylmuramoyl-L-alanine amidase</fullName>
    </submittedName>
</protein>
<dbReference type="Pfam" id="PF08239">
    <property type="entry name" value="SH3_3"/>
    <property type="match status" value="1"/>
</dbReference>
<dbReference type="AlphaFoldDB" id="A0A0R1RMK9"/>
<dbReference type="GO" id="GO:0009253">
    <property type="term" value="P:peptidoglycan catabolic process"/>
    <property type="evidence" value="ECO:0007669"/>
    <property type="project" value="InterPro"/>
</dbReference>
<dbReference type="Pfam" id="PF01520">
    <property type="entry name" value="Amidase_3"/>
    <property type="match status" value="1"/>
</dbReference>
<keyword evidence="5" id="KW-1185">Reference proteome</keyword>
<dbReference type="InterPro" id="IPR003646">
    <property type="entry name" value="SH3-like_bac-type"/>
</dbReference>
<name>A0A0R1RMK9_9LACO</name>
<dbReference type="OrthoDB" id="9806267at2"/>
<dbReference type="GO" id="GO:0071555">
    <property type="term" value="P:cell wall organization"/>
    <property type="evidence" value="ECO:0007669"/>
    <property type="project" value="UniProtKB-KW"/>
</dbReference>
<dbReference type="STRING" id="1423778.FC70_GL001589"/>
<dbReference type="InterPro" id="IPR002508">
    <property type="entry name" value="MurNAc-LAA_cat"/>
</dbReference>
<dbReference type="GO" id="GO:0008745">
    <property type="term" value="F:N-acetylmuramoyl-L-alanine amidase activity"/>
    <property type="evidence" value="ECO:0007669"/>
    <property type="project" value="InterPro"/>
</dbReference>
<organism evidence="4 5">
    <name type="scientific">Paucilactobacillus oligofermentans DSM 15707 = LMG 22743</name>
    <dbReference type="NCBI Taxonomy" id="1423778"/>
    <lineage>
        <taxon>Bacteria</taxon>
        <taxon>Bacillati</taxon>
        <taxon>Bacillota</taxon>
        <taxon>Bacilli</taxon>
        <taxon>Lactobacillales</taxon>
        <taxon>Lactobacillaceae</taxon>
        <taxon>Paucilactobacillus</taxon>
    </lineage>
</organism>
<dbReference type="SUPFAM" id="SSF53187">
    <property type="entry name" value="Zn-dependent exopeptidases"/>
    <property type="match status" value="1"/>
</dbReference>
<dbReference type="PATRIC" id="fig|1423778.4.peg.1626"/>
<dbReference type="Gene3D" id="3.40.630.40">
    <property type="entry name" value="Zn-dependent exopeptidases"/>
    <property type="match status" value="1"/>
</dbReference>
<dbReference type="InterPro" id="IPR050695">
    <property type="entry name" value="N-acetylmuramoyl_amidase_3"/>
</dbReference>
<dbReference type="PANTHER" id="PTHR30404:SF7">
    <property type="entry name" value="CELL WALL AMIDASE LYTH-RELATED"/>
    <property type="match status" value="1"/>
</dbReference>
<dbReference type="SMART" id="SM00287">
    <property type="entry name" value="SH3b"/>
    <property type="match status" value="1"/>
</dbReference>
<evidence type="ECO:0000259" key="3">
    <source>
        <dbReference type="PROSITE" id="PS51781"/>
    </source>
</evidence>
<dbReference type="CDD" id="cd02696">
    <property type="entry name" value="MurNAc-LAA"/>
    <property type="match status" value="1"/>
</dbReference>
<evidence type="ECO:0000313" key="4">
    <source>
        <dbReference type="EMBL" id="KRL54787.1"/>
    </source>
</evidence>
<keyword evidence="1" id="KW-0378">Hydrolase</keyword>
<keyword evidence="2" id="KW-0961">Cell wall biogenesis/degradation</keyword>
<feature type="domain" description="SH3b" evidence="3">
    <location>
        <begin position="31"/>
        <end position="93"/>
    </location>
</feature>
<comment type="caution">
    <text evidence="4">The sequence shown here is derived from an EMBL/GenBank/DDBJ whole genome shotgun (WGS) entry which is preliminary data.</text>
</comment>
<dbReference type="SMART" id="SM00646">
    <property type="entry name" value="Ami_3"/>
    <property type="match status" value="1"/>
</dbReference>
<dbReference type="GO" id="GO:0030288">
    <property type="term" value="C:outer membrane-bounded periplasmic space"/>
    <property type="evidence" value="ECO:0007669"/>
    <property type="project" value="TreeGrafter"/>
</dbReference>
<evidence type="ECO:0000256" key="2">
    <source>
        <dbReference type="ARBA" id="ARBA00023316"/>
    </source>
</evidence>
<dbReference type="EMBL" id="AZFE01000032">
    <property type="protein sequence ID" value="KRL54787.1"/>
    <property type="molecule type" value="Genomic_DNA"/>
</dbReference>
<evidence type="ECO:0000313" key="5">
    <source>
        <dbReference type="Proteomes" id="UP000051697"/>
    </source>
</evidence>
<dbReference type="Proteomes" id="UP000051697">
    <property type="component" value="Unassembled WGS sequence"/>
</dbReference>
<dbReference type="PROSITE" id="PS51781">
    <property type="entry name" value="SH3B"/>
    <property type="match status" value="1"/>
</dbReference>
<proteinExistence type="predicted"/>
<reference evidence="4 5" key="1">
    <citation type="journal article" date="2015" name="Genome Announc.">
        <title>Expanding the biotechnology potential of lactobacilli through comparative genomics of 213 strains and associated genera.</title>
        <authorList>
            <person name="Sun Z."/>
            <person name="Harris H.M."/>
            <person name="McCann A."/>
            <person name="Guo C."/>
            <person name="Argimon S."/>
            <person name="Zhang W."/>
            <person name="Yang X."/>
            <person name="Jeffery I.B."/>
            <person name="Cooney J.C."/>
            <person name="Kagawa T.F."/>
            <person name="Liu W."/>
            <person name="Song Y."/>
            <person name="Salvetti E."/>
            <person name="Wrobel A."/>
            <person name="Rasinkangas P."/>
            <person name="Parkhill J."/>
            <person name="Rea M.C."/>
            <person name="O'Sullivan O."/>
            <person name="Ritari J."/>
            <person name="Douillard F.P."/>
            <person name="Paul Ross R."/>
            <person name="Yang R."/>
            <person name="Briner A.E."/>
            <person name="Felis G.E."/>
            <person name="de Vos W.M."/>
            <person name="Barrangou R."/>
            <person name="Klaenhammer T.R."/>
            <person name="Caufield P.W."/>
            <person name="Cui Y."/>
            <person name="Zhang H."/>
            <person name="O'Toole P.W."/>
        </authorList>
    </citation>
    <scope>NUCLEOTIDE SEQUENCE [LARGE SCALE GENOMIC DNA]</scope>
    <source>
        <strain evidence="4 5">DSM 15707</strain>
    </source>
</reference>
<evidence type="ECO:0000256" key="1">
    <source>
        <dbReference type="ARBA" id="ARBA00022801"/>
    </source>
</evidence>